<feature type="modified residue" description="4-aspartylphosphate" evidence="6">
    <location>
        <position position="855"/>
    </location>
</feature>
<dbReference type="Pfam" id="PF00512">
    <property type="entry name" value="HisKA"/>
    <property type="match status" value="1"/>
</dbReference>
<dbReference type="Gene3D" id="3.40.50.2300">
    <property type="match status" value="1"/>
</dbReference>
<dbReference type="InterPro" id="IPR003594">
    <property type="entry name" value="HATPase_dom"/>
</dbReference>
<feature type="domain" description="Response regulatory" evidence="9">
    <location>
        <begin position="805"/>
        <end position="921"/>
    </location>
</feature>
<evidence type="ECO:0000256" key="5">
    <source>
        <dbReference type="ARBA" id="ARBA00022777"/>
    </source>
</evidence>
<dbReference type="Pfam" id="PF13185">
    <property type="entry name" value="GAF_2"/>
    <property type="match status" value="1"/>
</dbReference>
<gene>
    <name evidence="11" type="ORF">F6X51_24015</name>
</gene>
<feature type="domain" description="PAC" evidence="10">
    <location>
        <begin position="123"/>
        <end position="176"/>
    </location>
</feature>
<dbReference type="Pfam" id="PF00072">
    <property type="entry name" value="Response_reg"/>
    <property type="match status" value="1"/>
</dbReference>
<evidence type="ECO:0000256" key="6">
    <source>
        <dbReference type="PROSITE-ProRule" id="PRU00169"/>
    </source>
</evidence>
<dbReference type="SMART" id="SM00065">
    <property type="entry name" value="GAF"/>
    <property type="match status" value="2"/>
</dbReference>
<dbReference type="EC" id="2.7.13.3" evidence="2"/>
<comment type="caution">
    <text evidence="11">The sequence shown here is derived from an EMBL/GenBank/DDBJ whole genome shotgun (WGS) entry which is preliminary data.</text>
</comment>
<dbReference type="SUPFAM" id="SSF55781">
    <property type="entry name" value="GAF domain-like"/>
    <property type="match status" value="2"/>
</dbReference>
<evidence type="ECO:0000256" key="4">
    <source>
        <dbReference type="ARBA" id="ARBA00022679"/>
    </source>
</evidence>
<dbReference type="InterPro" id="IPR000700">
    <property type="entry name" value="PAS-assoc_C"/>
</dbReference>
<name>A0A6N6MGP2_9HYPH</name>
<keyword evidence="12" id="KW-1185">Reference proteome</keyword>
<evidence type="ECO:0000256" key="3">
    <source>
        <dbReference type="ARBA" id="ARBA00022553"/>
    </source>
</evidence>
<reference evidence="11 12" key="1">
    <citation type="submission" date="2019-09" db="EMBL/GenBank/DDBJ databases">
        <title>YIM 132548 draft genome.</title>
        <authorList>
            <person name="Jiang L."/>
        </authorList>
    </citation>
    <scope>NUCLEOTIDE SEQUENCE [LARGE SCALE GENOMIC DNA]</scope>
    <source>
        <strain evidence="11 12">YIM 132548</strain>
    </source>
</reference>
<evidence type="ECO:0000256" key="1">
    <source>
        <dbReference type="ARBA" id="ARBA00000085"/>
    </source>
</evidence>
<dbReference type="GO" id="GO:0000155">
    <property type="term" value="F:phosphorelay sensor kinase activity"/>
    <property type="evidence" value="ECO:0007669"/>
    <property type="project" value="InterPro"/>
</dbReference>
<keyword evidence="7" id="KW-0175">Coiled coil</keyword>
<dbReference type="Pfam" id="PF02518">
    <property type="entry name" value="HATPase_c"/>
    <property type="match status" value="1"/>
</dbReference>
<organism evidence="11 12">
    <name type="scientific">Methylobacterium planeticum</name>
    <dbReference type="NCBI Taxonomy" id="2615211"/>
    <lineage>
        <taxon>Bacteria</taxon>
        <taxon>Pseudomonadati</taxon>
        <taxon>Pseudomonadota</taxon>
        <taxon>Alphaproteobacteria</taxon>
        <taxon>Hyphomicrobiales</taxon>
        <taxon>Methylobacteriaceae</taxon>
        <taxon>Methylobacterium</taxon>
    </lineage>
</organism>
<accession>A0A6N6MGP2</accession>
<evidence type="ECO:0000259" key="8">
    <source>
        <dbReference type="PROSITE" id="PS50109"/>
    </source>
</evidence>
<dbReference type="Gene3D" id="3.30.450.40">
    <property type="match status" value="2"/>
</dbReference>
<dbReference type="Pfam" id="PF08448">
    <property type="entry name" value="PAS_4"/>
    <property type="match status" value="1"/>
</dbReference>
<dbReference type="Pfam" id="PF01590">
    <property type="entry name" value="GAF"/>
    <property type="match status" value="1"/>
</dbReference>
<dbReference type="SMART" id="SM00388">
    <property type="entry name" value="HisKA"/>
    <property type="match status" value="1"/>
</dbReference>
<dbReference type="InterPro" id="IPR013656">
    <property type="entry name" value="PAS_4"/>
</dbReference>
<dbReference type="PROSITE" id="PS50113">
    <property type="entry name" value="PAC"/>
    <property type="match status" value="1"/>
</dbReference>
<evidence type="ECO:0000256" key="7">
    <source>
        <dbReference type="SAM" id="Coils"/>
    </source>
</evidence>
<keyword evidence="4" id="KW-0808">Transferase</keyword>
<evidence type="ECO:0000313" key="12">
    <source>
        <dbReference type="Proteomes" id="UP000441523"/>
    </source>
</evidence>
<dbReference type="AlphaFoldDB" id="A0A6N6MGP2"/>
<dbReference type="InterPro" id="IPR001789">
    <property type="entry name" value="Sig_transdc_resp-reg_receiver"/>
</dbReference>
<dbReference type="PRINTS" id="PR00344">
    <property type="entry name" value="BCTRLSENSOR"/>
</dbReference>
<dbReference type="PROSITE" id="PS50109">
    <property type="entry name" value="HIS_KIN"/>
    <property type="match status" value="1"/>
</dbReference>
<protein>
    <recommendedName>
        <fullName evidence="2">histidine kinase</fullName>
        <ecNumber evidence="2">2.7.13.3</ecNumber>
    </recommendedName>
</protein>
<dbReference type="SMART" id="SM00387">
    <property type="entry name" value="HATPase_c"/>
    <property type="match status" value="1"/>
</dbReference>
<dbReference type="InterPro" id="IPR003661">
    <property type="entry name" value="HisK_dim/P_dom"/>
</dbReference>
<feature type="coiled-coil region" evidence="7">
    <location>
        <begin position="522"/>
        <end position="549"/>
    </location>
</feature>
<dbReference type="InterPro" id="IPR003018">
    <property type="entry name" value="GAF"/>
</dbReference>
<dbReference type="InterPro" id="IPR036890">
    <property type="entry name" value="HATPase_C_sf"/>
</dbReference>
<dbReference type="Proteomes" id="UP000441523">
    <property type="component" value="Unassembled WGS sequence"/>
</dbReference>
<feature type="domain" description="Histidine kinase" evidence="8">
    <location>
        <begin position="558"/>
        <end position="782"/>
    </location>
</feature>
<dbReference type="InterPro" id="IPR029016">
    <property type="entry name" value="GAF-like_dom_sf"/>
</dbReference>
<evidence type="ECO:0000259" key="10">
    <source>
        <dbReference type="PROSITE" id="PS50113"/>
    </source>
</evidence>
<keyword evidence="5" id="KW-0418">Kinase</keyword>
<dbReference type="InterPro" id="IPR005467">
    <property type="entry name" value="His_kinase_dom"/>
</dbReference>
<dbReference type="Gene3D" id="1.10.287.130">
    <property type="match status" value="1"/>
</dbReference>
<proteinExistence type="predicted"/>
<dbReference type="InterPro" id="IPR011006">
    <property type="entry name" value="CheY-like_superfamily"/>
</dbReference>
<dbReference type="SUPFAM" id="SSF55785">
    <property type="entry name" value="PYP-like sensor domain (PAS domain)"/>
    <property type="match status" value="1"/>
</dbReference>
<dbReference type="InterPro" id="IPR004358">
    <property type="entry name" value="Sig_transdc_His_kin-like_C"/>
</dbReference>
<dbReference type="Gene3D" id="3.30.450.20">
    <property type="entry name" value="PAS domain"/>
    <property type="match status" value="1"/>
</dbReference>
<evidence type="ECO:0000259" key="9">
    <source>
        <dbReference type="PROSITE" id="PS50110"/>
    </source>
</evidence>
<dbReference type="Gene3D" id="3.30.565.10">
    <property type="entry name" value="Histidine kinase-like ATPase, C-terminal domain"/>
    <property type="match status" value="1"/>
</dbReference>
<comment type="catalytic activity">
    <reaction evidence="1">
        <text>ATP + protein L-histidine = ADP + protein N-phospho-L-histidine.</text>
        <dbReference type="EC" id="2.7.13.3"/>
    </reaction>
</comment>
<keyword evidence="3 6" id="KW-0597">Phosphoprotein</keyword>
<dbReference type="CDD" id="cd00082">
    <property type="entry name" value="HisKA"/>
    <property type="match status" value="1"/>
</dbReference>
<dbReference type="InterPro" id="IPR035965">
    <property type="entry name" value="PAS-like_dom_sf"/>
</dbReference>
<evidence type="ECO:0000313" key="11">
    <source>
        <dbReference type="EMBL" id="KAB1070043.1"/>
    </source>
</evidence>
<dbReference type="EMBL" id="VZZJ01000033">
    <property type="protein sequence ID" value="KAB1070043.1"/>
    <property type="molecule type" value="Genomic_DNA"/>
</dbReference>
<dbReference type="SUPFAM" id="SSF52172">
    <property type="entry name" value="CheY-like"/>
    <property type="match status" value="1"/>
</dbReference>
<dbReference type="CDD" id="cd16919">
    <property type="entry name" value="HATPase_CckA-like"/>
    <property type="match status" value="1"/>
</dbReference>
<dbReference type="CDD" id="cd18161">
    <property type="entry name" value="REC_hyHK_blue-like"/>
    <property type="match status" value="1"/>
</dbReference>
<dbReference type="SUPFAM" id="SSF47384">
    <property type="entry name" value="Homodimeric domain of signal transducing histidine kinase"/>
    <property type="match status" value="1"/>
</dbReference>
<dbReference type="InterPro" id="IPR036097">
    <property type="entry name" value="HisK_dim/P_sf"/>
</dbReference>
<sequence length="924" mass="99761">MRGTGVDATPSIDATDERFFAGGGELGALVRGHDWAATSLGPIGAWPQSLRTMVGVVLLSPVPIVMLWGADGVMIYNDAYSVFAGGRHPALLGSKVREGWPEVAEFNDNVMRVGLAGGTLAYKDQNLTLHRYGRPEPVWMNLDYSPVLDESGNPAGVIAVVVETTERVLAERRKAFLSQLADDLRERADPVAVIEAATRHLGQHLRADRVGYGEIEGTGTDLHLVIARDWSAEGIASITGRYPLVDYATAFVDDFLAGRTVVIEDMRSDPRTAGLASEAAHAALDIRAQIVVPLVKAGRLSAVLFVHAAAPRPWLADEATVIGEVAERTWAALERARAEAALREENRTNETLNRTGAMLAGELVLERLVQNVTDAGVDLTGAKFGAFFYNVRNEAGESYLLYTLSGVDRSAFERFPMPRNTAVFAPTFGGEGVVRSDDILSDPRYGRNEPHRGMPKGHLPVRSYLAVPVISRSGEVIGGLFFGHPEPQRFSARHERLMLGLAAQAAIAIDNARLFQAVQQSKATLEQRVAERTAELMRAEEALRQSQKMEAVGQLTGGLAHDFNNLLTGIAGSLELLQTRLAQGRLTDLDRYINAAQGAAKRAAALTHRLLAFSRRQTLDPKPTNVNALVAGMEELIRRTVGPEIAVEVVGASGLWPALVDPPQLENALLNLCINARDAMPEGGRITIETANKWLDDHAAQERDLPRGRYLSLCVTDTGTGMTPEVIARAFDPFFTTKPIGQGTGLGLSMIYGFVRQSGGQVRIYSEVGQGTTMCLYLPRYDGTAEGDVVLPDFADAPRAEQGETVLIVDDEPSVRMLVTEVLEDLGYTAIEAADGPSGLKLLESDVRVDLLVTDVGLPGGMNGRQMADAARVSRPDLKVLFITGYAENAAVGNGYLEPGMEVLTKPFVLEVLASRIKSLITGR</sequence>
<dbReference type="PANTHER" id="PTHR43065">
    <property type="entry name" value="SENSOR HISTIDINE KINASE"/>
    <property type="match status" value="1"/>
</dbReference>
<dbReference type="PROSITE" id="PS50110">
    <property type="entry name" value="RESPONSE_REGULATORY"/>
    <property type="match status" value="1"/>
</dbReference>
<evidence type="ECO:0000256" key="2">
    <source>
        <dbReference type="ARBA" id="ARBA00012438"/>
    </source>
</evidence>
<dbReference type="SMART" id="SM00448">
    <property type="entry name" value="REC"/>
    <property type="match status" value="1"/>
</dbReference>
<dbReference type="SUPFAM" id="SSF55874">
    <property type="entry name" value="ATPase domain of HSP90 chaperone/DNA topoisomerase II/histidine kinase"/>
    <property type="match status" value="1"/>
</dbReference>
<dbReference type="PANTHER" id="PTHR43065:SF42">
    <property type="entry name" value="TWO-COMPONENT SENSOR PPRA"/>
    <property type="match status" value="1"/>
</dbReference>